<dbReference type="InterPro" id="IPR008979">
    <property type="entry name" value="Galactose-bd-like_sf"/>
</dbReference>
<dbReference type="SUPFAM" id="SSF49785">
    <property type="entry name" value="Galactose-binding domain-like"/>
    <property type="match status" value="1"/>
</dbReference>
<name>A0A7R8ZKF0_9CRUS</name>
<evidence type="ECO:0000313" key="1">
    <source>
        <dbReference type="EMBL" id="CAD7223414.1"/>
    </source>
</evidence>
<accession>A0A7R8ZKF0</accession>
<sequence length="156" mass="17496">GNLDQLADMVESIRSHVSSIRVSSVLNKDAKQFGKQNLIDASEETCWNSENGLPQWISLEFSCNVVIEAISLQFQGGFVGQDCQLFLASSRNDLTSASSLAMTFDPQDCNRKQTFALPSQHSGVRYMRLIFRKSTDFFGRVTIYDLDILGSRERDS</sequence>
<dbReference type="EMBL" id="OB660196">
    <property type="protein sequence ID" value="CAD7223414.1"/>
    <property type="molecule type" value="Genomic_DNA"/>
</dbReference>
<dbReference type="AlphaFoldDB" id="A0A7R8ZKF0"/>
<gene>
    <name evidence="1" type="ORF">CTOB1V02_LOCUS1399</name>
</gene>
<proteinExistence type="predicted"/>
<organism evidence="1">
    <name type="scientific">Cyprideis torosa</name>
    <dbReference type="NCBI Taxonomy" id="163714"/>
    <lineage>
        <taxon>Eukaryota</taxon>
        <taxon>Metazoa</taxon>
        <taxon>Ecdysozoa</taxon>
        <taxon>Arthropoda</taxon>
        <taxon>Crustacea</taxon>
        <taxon>Oligostraca</taxon>
        <taxon>Ostracoda</taxon>
        <taxon>Podocopa</taxon>
        <taxon>Podocopida</taxon>
        <taxon>Cytherocopina</taxon>
        <taxon>Cytheroidea</taxon>
        <taxon>Cytherideidae</taxon>
        <taxon>Cyprideis</taxon>
    </lineage>
</organism>
<feature type="non-terminal residue" evidence="1">
    <location>
        <position position="1"/>
    </location>
</feature>
<protein>
    <submittedName>
        <fullName evidence="1">Uncharacterized protein</fullName>
    </submittedName>
</protein>
<dbReference type="OrthoDB" id="10250488at2759"/>
<reference evidence="1" key="1">
    <citation type="submission" date="2020-11" db="EMBL/GenBank/DDBJ databases">
        <authorList>
            <person name="Tran Van P."/>
        </authorList>
    </citation>
    <scope>NUCLEOTIDE SEQUENCE</scope>
</reference>
<dbReference type="Gene3D" id="2.60.120.260">
    <property type="entry name" value="Galactose-binding domain-like"/>
    <property type="match status" value="1"/>
</dbReference>